<keyword evidence="2" id="KW-0732">Signal</keyword>
<reference evidence="5" key="2">
    <citation type="submission" date="2016-10" db="EMBL/GenBank/DDBJ databases">
        <authorList>
            <person name="Varghese N."/>
            <person name="Submissions S."/>
        </authorList>
    </citation>
    <scope>NUCLEOTIDE SEQUENCE [LARGE SCALE GENOMIC DNA]</scope>
    <source>
        <strain evidence="5">DSM 27982</strain>
    </source>
</reference>
<evidence type="ECO:0008006" key="7">
    <source>
        <dbReference type="Google" id="ProtNLM"/>
    </source>
</evidence>
<feature type="region of interest" description="Disordered" evidence="1">
    <location>
        <begin position="34"/>
        <end position="100"/>
    </location>
</feature>
<evidence type="ECO:0000313" key="4">
    <source>
        <dbReference type="EMBL" id="SDN20762.1"/>
    </source>
</evidence>
<feature type="compositionally biased region" description="Low complexity" evidence="1">
    <location>
        <begin position="34"/>
        <end position="80"/>
    </location>
</feature>
<evidence type="ECO:0000313" key="3">
    <source>
        <dbReference type="EMBL" id="SDM53097.1"/>
    </source>
</evidence>
<accession>A0A1G9ZH32</accession>
<dbReference type="EMBL" id="FNHU01000003">
    <property type="protein sequence ID" value="SDM53097.1"/>
    <property type="molecule type" value="Genomic_DNA"/>
</dbReference>
<keyword evidence="5" id="KW-1185">Reference proteome</keyword>
<evidence type="ECO:0000313" key="5">
    <source>
        <dbReference type="Proteomes" id="UP000198541"/>
    </source>
</evidence>
<evidence type="ECO:0000313" key="6">
    <source>
        <dbReference type="Proteomes" id="UP000199671"/>
    </source>
</evidence>
<feature type="chain" id="PRO_5044557546" description="Lipoprotein" evidence="2">
    <location>
        <begin position="30"/>
        <end position="269"/>
    </location>
</feature>
<name>A0A1G9ZH32_9ACTO</name>
<proteinExistence type="predicted"/>
<feature type="signal peptide" evidence="2">
    <location>
        <begin position="1"/>
        <end position="29"/>
    </location>
</feature>
<dbReference type="Proteomes" id="UP000198541">
    <property type="component" value="Unassembled WGS sequence"/>
</dbReference>
<evidence type="ECO:0000256" key="2">
    <source>
        <dbReference type="SAM" id="SignalP"/>
    </source>
</evidence>
<evidence type="ECO:0000256" key="1">
    <source>
        <dbReference type="SAM" id="MobiDB-lite"/>
    </source>
</evidence>
<dbReference type="PROSITE" id="PS51257">
    <property type="entry name" value="PROKAR_LIPOPROTEIN"/>
    <property type="match status" value="1"/>
</dbReference>
<sequence length="269" mass="28143">MTSPRFPISHRSARALAVTLCLASGLALGACGAGSDRAADSATTSSGSGLSLRNSTPGPAPTPTAAASSSSGNGLSPLSSKAPAATPAPEDKQTKEAWSAPSLKFYNEDTSVWYQDDSVVNTDAVSENGNIEGYRTHNGMCIGYETRDISERIHDLGLDDDTMSSLLVPVTDSVISDYNETGRETLDLVRDDGGTMEGYSVTWTGTFNYDDGTSESVEGYKFARAVGDAGLDFSVEIICSSGNNVSADQWHTILSGIRIEGLKAGKMSS</sequence>
<protein>
    <recommendedName>
        <fullName evidence="7">Lipoprotein</fullName>
    </recommendedName>
</protein>
<dbReference type="AlphaFoldDB" id="A0A1G9ZH32"/>
<gene>
    <name evidence="3" type="ORF">SAMN04487766_103208</name>
    <name evidence="4" type="ORF">SAMN05216355_101212</name>
</gene>
<dbReference type="EMBL" id="FNIM01000001">
    <property type="protein sequence ID" value="SDN20762.1"/>
    <property type="molecule type" value="Genomic_DNA"/>
</dbReference>
<reference evidence="4 6" key="1">
    <citation type="submission" date="2016-10" db="EMBL/GenBank/DDBJ databases">
        <authorList>
            <person name="de Groot N.N."/>
        </authorList>
    </citation>
    <scope>NUCLEOTIDE SEQUENCE [LARGE SCALE GENOMIC DNA]</scope>
    <source>
        <strain evidence="4">DSM 27982</strain>
        <strain evidence="3 6">KPR-7B</strain>
    </source>
</reference>
<dbReference type="Proteomes" id="UP000199671">
    <property type="component" value="Unassembled WGS sequence"/>
</dbReference>
<dbReference type="RefSeq" id="WP_245690278.1">
    <property type="nucleotide sequence ID" value="NZ_FNHU01000003.1"/>
</dbReference>
<organism evidence="4 5">
    <name type="scientific">Actinomyces ruminicola</name>
    <dbReference type="NCBI Taxonomy" id="332524"/>
    <lineage>
        <taxon>Bacteria</taxon>
        <taxon>Bacillati</taxon>
        <taxon>Actinomycetota</taxon>
        <taxon>Actinomycetes</taxon>
        <taxon>Actinomycetales</taxon>
        <taxon>Actinomycetaceae</taxon>
        <taxon>Actinomyces</taxon>
    </lineage>
</organism>